<dbReference type="Pfam" id="PF13400">
    <property type="entry name" value="Tad"/>
    <property type="match status" value="1"/>
</dbReference>
<protein>
    <recommendedName>
        <fullName evidence="6">DUF2134 domain-containing protein</fullName>
    </recommendedName>
</protein>
<evidence type="ECO:0000259" key="2">
    <source>
        <dbReference type="Pfam" id="PF09977"/>
    </source>
</evidence>
<dbReference type="InterPro" id="IPR018705">
    <property type="entry name" value="DUF2134_membrane"/>
</dbReference>
<name>A0AA44Y1X8_BURVI</name>
<dbReference type="RefSeq" id="WP_080938704.1">
    <property type="nucleotide sequence ID" value="NZ_CADETD010000002.1"/>
</dbReference>
<dbReference type="Pfam" id="PF09977">
    <property type="entry name" value="Tad_C"/>
    <property type="match status" value="1"/>
</dbReference>
<organism evidence="4 5">
    <name type="scientific">Burkholderia vietnamiensis</name>
    <dbReference type="NCBI Taxonomy" id="60552"/>
    <lineage>
        <taxon>Bacteria</taxon>
        <taxon>Pseudomonadati</taxon>
        <taxon>Pseudomonadota</taxon>
        <taxon>Betaproteobacteria</taxon>
        <taxon>Burkholderiales</taxon>
        <taxon>Burkholderiaceae</taxon>
        <taxon>Burkholderia</taxon>
        <taxon>Burkholderia cepacia complex</taxon>
    </lineage>
</organism>
<evidence type="ECO:0008006" key="6">
    <source>
        <dbReference type="Google" id="ProtNLM"/>
    </source>
</evidence>
<keyword evidence="1" id="KW-1133">Transmembrane helix</keyword>
<dbReference type="Proteomes" id="UP000237632">
    <property type="component" value="Unassembled WGS sequence"/>
</dbReference>
<evidence type="ECO:0000256" key="1">
    <source>
        <dbReference type="SAM" id="Phobius"/>
    </source>
</evidence>
<feature type="domain" description="DUF2134" evidence="2">
    <location>
        <begin position="80"/>
        <end position="173"/>
    </location>
</feature>
<dbReference type="AlphaFoldDB" id="A0AA44Y1X8"/>
<reference evidence="4 5" key="1">
    <citation type="submission" date="2018-03" db="EMBL/GenBank/DDBJ databases">
        <authorList>
            <person name="Nguyen K."/>
            <person name="Fouts D."/>
            <person name="Sutton G."/>
        </authorList>
    </citation>
    <scope>NUCLEOTIDE SEQUENCE [LARGE SCALE GENOMIC DNA]</scope>
    <source>
        <strain evidence="4 5">AU3578</strain>
    </source>
</reference>
<keyword evidence="1" id="KW-0812">Transmembrane</keyword>
<accession>A0AA44Y1X8</accession>
<feature type="domain" description="Putative Flp pilus-assembly TadG-like N-terminal" evidence="3">
    <location>
        <begin position="24"/>
        <end position="69"/>
    </location>
</feature>
<feature type="transmembrane region" description="Helical" evidence="1">
    <location>
        <begin position="26"/>
        <end position="51"/>
    </location>
</feature>
<evidence type="ECO:0000259" key="3">
    <source>
        <dbReference type="Pfam" id="PF13400"/>
    </source>
</evidence>
<dbReference type="GeneID" id="45682316"/>
<gene>
    <name evidence="4" type="ORF">C6T65_20680</name>
</gene>
<dbReference type="InterPro" id="IPR028087">
    <property type="entry name" value="Tad_N"/>
</dbReference>
<comment type="caution">
    <text evidence="4">The sequence shown here is derived from an EMBL/GenBank/DDBJ whole genome shotgun (WGS) entry which is preliminary data.</text>
</comment>
<sequence>MRGDHPYVIRRPSAGWMARRRQRGSIAVIGAIWVLVALVVLGAIDVGNLYFQKRDLQRVADMVALAAVQPMSSDPARCLSDAKKNVAVSAGLNDNGYSVTLIDAAANATPTPGNDQIAVSCGAWDTANAYVTPAQSVANAARVTVYRQVQYFFLGLLSQLSGRKAVLSATATARSSAIDTFSVAATLASLNTSSSALLDSLLTGLLGASANVNVGLASYQSLAVANVTLAQLANAALQLGQSGMSSPPTIGQLLGLDLTVSDILNLAATAVGKDTTVGVVLTTLRGSVGASVNVSKIALGSLLQYSGSNAEAAANASINVLQLLITTAEVGAYNSALSVSIGQTSCPGNALCPLISAVSALARVNSLQLQVLAPPSIGIGEAGQVNGIWRTQASQAEIGIYADLQVLSDPPPLQIPPLVPLLTIQLSGPRLPLYIIAGGPARAWLASTDCQSAPAASTATFGALPGAAMICAGQNTGGKLNLNAPSCAASSGTIPVAKLSASGILGNFTALQIALSASNPVAYVGGSASTPIYSGPPLPSTPGALNADLPLTGTGIVYPNNSQYSFCNTKPGNGACASSAWSPGPNWTTSATATNTLGVQLTNVLNGTALQLNVLGLDLSILTQILQPLTDQLIPLLVGLVNPLLNTLVTPLLSALGLQVGQLTVIQHSLTCNAPQIVH</sequence>
<evidence type="ECO:0000313" key="4">
    <source>
        <dbReference type="EMBL" id="PRH40502.1"/>
    </source>
</evidence>
<proteinExistence type="predicted"/>
<evidence type="ECO:0000313" key="5">
    <source>
        <dbReference type="Proteomes" id="UP000237632"/>
    </source>
</evidence>
<dbReference type="EMBL" id="PVHK01000150">
    <property type="protein sequence ID" value="PRH40502.1"/>
    <property type="molecule type" value="Genomic_DNA"/>
</dbReference>
<keyword evidence="1" id="KW-0472">Membrane</keyword>